<dbReference type="OrthoDB" id="5990311at2759"/>
<sequence>MEIAKEDRPIGVVTSKLYWDYFRSGAHPLMIIGMVGLSLITQGDNRLKKEREKIQGQALQRLLFSFSCQRLHVSQAPTLTSAPEHKTATRETVHMNAALVLASKEAVAWEKTVKSTEIALPLKFAVIRNASIVWIAKDKLALLKMTARRMKCVVTDRVEKRFCVAIIPS</sequence>
<comment type="caution">
    <text evidence="1">The sequence shown here is derived from an EMBL/GenBank/DDBJ whole genome shotgun (WGS) entry which is preliminary data.</text>
</comment>
<reference evidence="2" key="1">
    <citation type="journal article" date="2017" name="bioRxiv">
        <title>Comparative analysis of the genomes of Stylophora pistillata and Acropora digitifera provides evidence for extensive differences between species of corals.</title>
        <authorList>
            <person name="Voolstra C.R."/>
            <person name="Li Y."/>
            <person name="Liew Y.J."/>
            <person name="Baumgarten S."/>
            <person name="Zoccola D."/>
            <person name="Flot J.-F."/>
            <person name="Tambutte S."/>
            <person name="Allemand D."/>
            <person name="Aranda M."/>
        </authorList>
    </citation>
    <scope>NUCLEOTIDE SEQUENCE [LARGE SCALE GENOMIC DNA]</scope>
</reference>
<accession>A0A2B4S1P8</accession>
<dbReference type="Proteomes" id="UP000225706">
    <property type="component" value="Unassembled WGS sequence"/>
</dbReference>
<evidence type="ECO:0000313" key="1">
    <source>
        <dbReference type="EMBL" id="PFX22979.1"/>
    </source>
</evidence>
<organism evidence="1 2">
    <name type="scientific">Stylophora pistillata</name>
    <name type="common">Smooth cauliflower coral</name>
    <dbReference type="NCBI Taxonomy" id="50429"/>
    <lineage>
        <taxon>Eukaryota</taxon>
        <taxon>Metazoa</taxon>
        <taxon>Cnidaria</taxon>
        <taxon>Anthozoa</taxon>
        <taxon>Hexacorallia</taxon>
        <taxon>Scleractinia</taxon>
        <taxon>Astrocoeniina</taxon>
        <taxon>Pocilloporidae</taxon>
        <taxon>Stylophora</taxon>
    </lineage>
</organism>
<name>A0A2B4S1P8_STYPI</name>
<protein>
    <submittedName>
        <fullName evidence="1">Uncharacterized protein</fullName>
    </submittedName>
</protein>
<dbReference type="EMBL" id="LSMT01000222">
    <property type="protein sequence ID" value="PFX22979.1"/>
    <property type="molecule type" value="Genomic_DNA"/>
</dbReference>
<evidence type="ECO:0000313" key="2">
    <source>
        <dbReference type="Proteomes" id="UP000225706"/>
    </source>
</evidence>
<gene>
    <name evidence="1" type="ORF">AWC38_SpisGene12481</name>
</gene>
<dbReference type="AlphaFoldDB" id="A0A2B4S1P8"/>
<proteinExistence type="predicted"/>
<keyword evidence="2" id="KW-1185">Reference proteome</keyword>